<reference evidence="2 3" key="1">
    <citation type="submission" date="2017-05" db="EMBL/GenBank/DDBJ databases">
        <authorList>
            <person name="Song R."/>
            <person name="Chenine A.L."/>
            <person name="Ruprecht R.M."/>
        </authorList>
    </citation>
    <scope>NUCLEOTIDE SEQUENCE [LARGE SCALE GENOMIC DNA]</scope>
    <source>
        <strain evidence="2 3">S567_C10_BS</strain>
    </source>
</reference>
<dbReference type="PROSITE" id="PS51257">
    <property type="entry name" value="PROKAR_LIPOPROTEIN"/>
    <property type="match status" value="1"/>
</dbReference>
<dbReference type="EMBL" id="NFFZ01000008">
    <property type="protein sequence ID" value="OTI60971.1"/>
    <property type="molecule type" value="Genomic_DNA"/>
</dbReference>
<evidence type="ECO:0000313" key="3">
    <source>
        <dbReference type="Proteomes" id="UP000194857"/>
    </source>
</evidence>
<feature type="chain" id="PRO_5015039415" description="Protease (I) and scaffold (Z) protein" evidence="1">
    <location>
        <begin position="22"/>
        <end position="369"/>
    </location>
</feature>
<dbReference type="Proteomes" id="UP000194857">
    <property type="component" value="Unassembled WGS sequence"/>
</dbReference>
<gene>
    <name evidence="2" type="ORF">CAZ10_18020</name>
</gene>
<sequence length="369" mass="39477">MKTKPLLAAIALAACSFDIQAPTEGNLITLQVTPAGQFKPRDNREMKVPAWNIDAALAAAVVQRFAAKKTPPVLDYEHQTLWKEENGQPAPAAGFFRALEWREGQGLFAQVELTARAKQYITDGEYRYFSPVFLFDPVTGDVLDLQMGALTNNPAIDGMQALSERAAATFQLTIDPSNEEPLVNPLLKAVLAALGLAENTTEEQAIAALSAHTTDLASMRKQLGLDDTAACSAMLAACTGLKAKAATAVDPAKHVPVTVVDELKNEIAALTIRLGQRDEKELDAEIATALEDGRLHKSMEKWARELGKENRASLTAYLSAAQPIAALSGSQTRGQPPVPDEKTGLTADELAVCTAMGITIEAFKAAKEA</sequence>
<name>A0A0G5LKJ6_PSEAI</name>
<accession>A0A0G5LKJ6</accession>
<comment type="caution">
    <text evidence="2">The sequence shown here is derived from an EMBL/GenBank/DDBJ whole genome shotgun (WGS) entry which is preliminary data.</text>
</comment>
<evidence type="ECO:0000313" key="2">
    <source>
        <dbReference type="EMBL" id="OTI60971.1"/>
    </source>
</evidence>
<protein>
    <recommendedName>
        <fullName evidence="4">Protease (I) and scaffold (Z) protein</fullName>
    </recommendedName>
</protein>
<dbReference type="RefSeq" id="WP_023465065.1">
    <property type="nucleotide sequence ID" value="NZ_CAADLW010000017.1"/>
</dbReference>
<feature type="signal peptide" evidence="1">
    <location>
        <begin position="1"/>
        <end position="21"/>
    </location>
</feature>
<dbReference type="PIRSF" id="PIRSF016624">
    <property type="entry name" value="Mu_prophg_I"/>
    <property type="match status" value="1"/>
</dbReference>
<evidence type="ECO:0008006" key="4">
    <source>
        <dbReference type="Google" id="ProtNLM"/>
    </source>
</evidence>
<dbReference type="InterPro" id="IPR012106">
    <property type="entry name" value="Phage_Mu_Gp1"/>
</dbReference>
<evidence type="ECO:0000256" key="1">
    <source>
        <dbReference type="SAM" id="SignalP"/>
    </source>
</evidence>
<dbReference type="Pfam" id="PF10123">
    <property type="entry name" value="Mu-like_Pro"/>
    <property type="match status" value="1"/>
</dbReference>
<keyword evidence="1" id="KW-0732">Signal</keyword>
<organism evidence="2 3">
    <name type="scientific">Pseudomonas aeruginosa</name>
    <dbReference type="NCBI Taxonomy" id="287"/>
    <lineage>
        <taxon>Bacteria</taxon>
        <taxon>Pseudomonadati</taxon>
        <taxon>Pseudomonadota</taxon>
        <taxon>Gammaproteobacteria</taxon>
        <taxon>Pseudomonadales</taxon>
        <taxon>Pseudomonadaceae</taxon>
        <taxon>Pseudomonas</taxon>
    </lineage>
</organism>
<dbReference type="AlphaFoldDB" id="A0A0G5LKJ6"/>
<proteinExistence type="predicted"/>